<keyword evidence="4" id="KW-1185">Reference proteome</keyword>
<sequence length="98" mass="11125">MANISNAINMSFRVDKDLKEQADELFKSLGMNTSVALNMFLTQSVREQQIPFMVTMQSPEPSDRLKIALKELEDVENGKVKLKGYNNMTDLVKALNEE</sequence>
<organism evidence="3 4">
    <name type="scientific">Tritrichomonas musculus</name>
    <dbReference type="NCBI Taxonomy" id="1915356"/>
    <lineage>
        <taxon>Eukaryota</taxon>
        <taxon>Metamonada</taxon>
        <taxon>Parabasalia</taxon>
        <taxon>Tritrichomonadida</taxon>
        <taxon>Tritrichomonadidae</taxon>
        <taxon>Tritrichomonas</taxon>
    </lineage>
</organism>
<dbReference type="NCBIfam" id="TIGR02384">
    <property type="entry name" value="RelB_DinJ"/>
    <property type="match status" value="1"/>
</dbReference>
<evidence type="ECO:0000313" key="4">
    <source>
        <dbReference type="Proteomes" id="UP001470230"/>
    </source>
</evidence>
<comment type="similarity">
    <text evidence="1">Belongs to the RelB/DinJ antitoxin family.</text>
</comment>
<keyword evidence="2" id="KW-1277">Toxin-antitoxin system</keyword>
<gene>
    <name evidence="3" type="ORF">M9Y10_013512</name>
</gene>
<name>A0ABR2GPK7_9EUKA</name>
<protein>
    <submittedName>
        <fullName evidence="3">Uncharacterized protein</fullName>
    </submittedName>
</protein>
<dbReference type="EMBL" id="JAPFFF010000184">
    <property type="protein sequence ID" value="KAK8835307.1"/>
    <property type="molecule type" value="Genomic_DNA"/>
</dbReference>
<evidence type="ECO:0000256" key="2">
    <source>
        <dbReference type="ARBA" id="ARBA00022649"/>
    </source>
</evidence>
<accession>A0ABR2GPK7</accession>
<dbReference type="InterPro" id="IPR007337">
    <property type="entry name" value="RelB/DinJ"/>
</dbReference>
<dbReference type="PANTHER" id="PTHR38781:SF1">
    <property type="entry name" value="ANTITOXIN DINJ-RELATED"/>
    <property type="match status" value="1"/>
</dbReference>
<dbReference type="Proteomes" id="UP001470230">
    <property type="component" value="Unassembled WGS sequence"/>
</dbReference>
<evidence type="ECO:0000313" key="3">
    <source>
        <dbReference type="EMBL" id="KAK8835307.1"/>
    </source>
</evidence>
<reference evidence="3 4" key="1">
    <citation type="submission" date="2024-04" db="EMBL/GenBank/DDBJ databases">
        <title>Tritrichomonas musculus Genome.</title>
        <authorList>
            <person name="Alves-Ferreira E."/>
            <person name="Grigg M."/>
            <person name="Lorenzi H."/>
            <person name="Galac M."/>
        </authorList>
    </citation>
    <scope>NUCLEOTIDE SEQUENCE [LARGE SCALE GENOMIC DNA]</scope>
    <source>
        <strain evidence="3 4">EAF2021</strain>
    </source>
</reference>
<evidence type="ECO:0000256" key="1">
    <source>
        <dbReference type="ARBA" id="ARBA00010562"/>
    </source>
</evidence>
<dbReference type="InterPro" id="IPR013321">
    <property type="entry name" value="Arc_rbn_hlx_hlx"/>
</dbReference>
<dbReference type="Pfam" id="PF04221">
    <property type="entry name" value="RelB"/>
    <property type="match status" value="1"/>
</dbReference>
<proteinExistence type="inferred from homology"/>
<comment type="caution">
    <text evidence="3">The sequence shown here is derived from an EMBL/GenBank/DDBJ whole genome shotgun (WGS) entry which is preliminary data.</text>
</comment>
<dbReference type="Gene3D" id="1.10.1220.10">
    <property type="entry name" value="Met repressor-like"/>
    <property type="match status" value="1"/>
</dbReference>
<dbReference type="PANTHER" id="PTHR38781">
    <property type="entry name" value="ANTITOXIN DINJ-RELATED"/>
    <property type="match status" value="1"/>
</dbReference>